<comment type="cofactor">
    <cofactor evidence="1 14">
        <name>heme</name>
        <dbReference type="ChEBI" id="CHEBI:30413"/>
    </cofactor>
</comment>
<dbReference type="GO" id="GO:0005506">
    <property type="term" value="F:iron ion binding"/>
    <property type="evidence" value="ECO:0007669"/>
    <property type="project" value="InterPro"/>
</dbReference>
<comment type="similarity">
    <text evidence="5 15">Belongs to the cytochrome P450 family.</text>
</comment>
<evidence type="ECO:0000256" key="2">
    <source>
        <dbReference type="ARBA" id="ARBA00003690"/>
    </source>
</evidence>
<dbReference type="EMBL" id="GEDV01009259">
    <property type="protein sequence ID" value="JAP79298.1"/>
    <property type="molecule type" value="Transcribed_RNA"/>
</dbReference>
<dbReference type="InterPro" id="IPR036396">
    <property type="entry name" value="Cyt_P450_sf"/>
</dbReference>
<dbReference type="InterPro" id="IPR017972">
    <property type="entry name" value="Cyt_P450_CS"/>
</dbReference>
<evidence type="ECO:0000256" key="6">
    <source>
        <dbReference type="ARBA" id="ARBA00022617"/>
    </source>
</evidence>
<evidence type="ECO:0000256" key="14">
    <source>
        <dbReference type="PIRSR" id="PIRSR602403-1"/>
    </source>
</evidence>
<keyword evidence="11 14" id="KW-0408">Iron</keyword>
<dbReference type="PRINTS" id="PR00385">
    <property type="entry name" value="P450"/>
</dbReference>
<evidence type="ECO:0000256" key="1">
    <source>
        <dbReference type="ARBA" id="ARBA00001971"/>
    </source>
</evidence>
<comment type="subcellular location">
    <subcellularLocation>
        <location evidence="4">Endoplasmic reticulum membrane</location>
        <topology evidence="4">Peripheral membrane protein</topology>
    </subcellularLocation>
    <subcellularLocation>
        <location evidence="3">Microsome membrane</location>
        <topology evidence="3">Peripheral membrane protein</topology>
    </subcellularLocation>
</comment>
<dbReference type="InterPro" id="IPR001128">
    <property type="entry name" value="Cyt_P450"/>
</dbReference>
<proteinExistence type="inferred from homology"/>
<keyword evidence="13" id="KW-0472">Membrane</keyword>
<evidence type="ECO:0000256" key="13">
    <source>
        <dbReference type="ARBA" id="ARBA00023136"/>
    </source>
</evidence>
<dbReference type="InterPro" id="IPR002403">
    <property type="entry name" value="Cyt_P450_E_grp-IV"/>
</dbReference>
<evidence type="ECO:0000256" key="12">
    <source>
        <dbReference type="ARBA" id="ARBA00023033"/>
    </source>
</evidence>
<evidence type="ECO:0000256" key="15">
    <source>
        <dbReference type="RuleBase" id="RU000461"/>
    </source>
</evidence>
<dbReference type="Pfam" id="PF00067">
    <property type="entry name" value="p450"/>
    <property type="match status" value="1"/>
</dbReference>
<dbReference type="GO" id="GO:0020037">
    <property type="term" value="F:heme binding"/>
    <property type="evidence" value="ECO:0007669"/>
    <property type="project" value="InterPro"/>
</dbReference>
<evidence type="ECO:0000256" key="3">
    <source>
        <dbReference type="ARBA" id="ARBA00004174"/>
    </source>
</evidence>
<evidence type="ECO:0000256" key="7">
    <source>
        <dbReference type="ARBA" id="ARBA00022723"/>
    </source>
</evidence>
<dbReference type="PROSITE" id="PS00086">
    <property type="entry name" value="CYTOCHROME_P450"/>
    <property type="match status" value="1"/>
</dbReference>
<dbReference type="GO" id="GO:0016705">
    <property type="term" value="F:oxidoreductase activity, acting on paired donors, with incorporation or reduction of molecular oxygen"/>
    <property type="evidence" value="ECO:0007669"/>
    <property type="project" value="InterPro"/>
</dbReference>
<dbReference type="PANTHER" id="PTHR24292:SF102">
    <property type="entry name" value="CYTOCHROME P450 FAMILY-RELATED"/>
    <property type="match status" value="1"/>
</dbReference>
<evidence type="ECO:0000256" key="5">
    <source>
        <dbReference type="ARBA" id="ARBA00010617"/>
    </source>
</evidence>
<protein>
    <submittedName>
        <fullName evidence="16">Cytochrome P450, family 3, subfamily A</fullName>
    </submittedName>
</protein>
<dbReference type="SUPFAM" id="SSF48264">
    <property type="entry name" value="Cytochrome P450"/>
    <property type="match status" value="1"/>
</dbReference>
<evidence type="ECO:0000256" key="9">
    <source>
        <dbReference type="ARBA" id="ARBA00022848"/>
    </source>
</evidence>
<dbReference type="GO" id="GO:0005789">
    <property type="term" value="C:endoplasmic reticulum membrane"/>
    <property type="evidence" value="ECO:0007669"/>
    <property type="project" value="UniProtKB-SubCell"/>
</dbReference>
<keyword evidence="8" id="KW-0256">Endoplasmic reticulum</keyword>
<organism evidence="16">
    <name type="scientific">Rhipicephalus appendiculatus</name>
    <name type="common">Brown ear tick</name>
    <dbReference type="NCBI Taxonomy" id="34631"/>
    <lineage>
        <taxon>Eukaryota</taxon>
        <taxon>Metazoa</taxon>
        <taxon>Ecdysozoa</taxon>
        <taxon>Arthropoda</taxon>
        <taxon>Chelicerata</taxon>
        <taxon>Arachnida</taxon>
        <taxon>Acari</taxon>
        <taxon>Parasitiformes</taxon>
        <taxon>Ixodida</taxon>
        <taxon>Ixodoidea</taxon>
        <taxon>Ixodidae</taxon>
        <taxon>Rhipicephalinae</taxon>
        <taxon>Rhipicephalus</taxon>
        <taxon>Rhipicephalus</taxon>
    </lineage>
</organism>
<reference evidence="16" key="1">
    <citation type="journal article" date="2016" name="Ticks Tick Borne Dis.">
        <title>De novo assembly and annotation of the salivary gland transcriptome of Rhipicephalus appendiculatus male and female ticks during blood feeding.</title>
        <authorList>
            <person name="de Castro M.H."/>
            <person name="de Klerk D."/>
            <person name="Pienaar R."/>
            <person name="Latif A.A."/>
            <person name="Rees D.J."/>
            <person name="Mans B.J."/>
        </authorList>
    </citation>
    <scope>NUCLEOTIDE SEQUENCE</scope>
    <source>
        <tissue evidence="16">Salivary glands</tissue>
    </source>
</reference>
<name>A0A131YL70_RHIAP</name>
<dbReference type="Gene3D" id="1.10.630.10">
    <property type="entry name" value="Cytochrome P450"/>
    <property type="match status" value="1"/>
</dbReference>
<evidence type="ECO:0000256" key="11">
    <source>
        <dbReference type="ARBA" id="ARBA00023004"/>
    </source>
</evidence>
<dbReference type="PANTHER" id="PTHR24292">
    <property type="entry name" value="CYTOCHROME P450"/>
    <property type="match status" value="1"/>
</dbReference>
<keyword evidence="6 14" id="KW-0349">Heme</keyword>
<dbReference type="AlphaFoldDB" id="A0A131YL70"/>
<dbReference type="InterPro" id="IPR050476">
    <property type="entry name" value="Insect_CytP450_Detox"/>
</dbReference>
<sequence>MKPMYWLSQIFGDYTFASLGEQTAKVIQQRKNDPALRKPDILQNLLDAEYVEAEESTDFSDFKAANAGAKARSLTTEEIITSAAVLFVAGFETTATALSYISYCLAKYPDVQERLRQEVVGVVSNQGTLDYDTVMRKLKYLGQVVDETLRLYPAGLTFVTRKAKDDFEYNGVNFKAGTCFMAAVYQLHTDSRYFPNPLEFNPDRFSPENEATLTKAAYIPFGAGPRSCVGTRLGLLQLRYTVARIVQNFRLTLGPSQNGTLEIGQYATVSTPARGPWIILHSLNKKLPIS</sequence>
<evidence type="ECO:0000256" key="4">
    <source>
        <dbReference type="ARBA" id="ARBA00004406"/>
    </source>
</evidence>
<keyword evidence="9" id="KW-0492">Microsome</keyword>
<feature type="binding site" description="axial binding residue" evidence="14">
    <location>
        <position position="228"/>
    </location>
    <ligand>
        <name>heme</name>
        <dbReference type="ChEBI" id="CHEBI:30413"/>
    </ligand>
    <ligandPart>
        <name>Fe</name>
        <dbReference type="ChEBI" id="CHEBI:18248"/>
    </ligandPart>
</feature>
<keyword evidence="7 14" id="KW-0479">Metal-binding</keyword>
<keyword evidence="12 15" id="KW-0503">Monooxygenase</keyword>
<evidence type="ECO:0000256" key="8">
    <source>
        <dbReference type="ARBA" id="ARBA00022824"/>
    </source>
</evidence>
<evidence type="ECO:0000256" key="10">
    <source>
        <dbReference type="ARBA" id="ARBA00023002"/>
    </source>
</evidence>
<comment type="function">
    <text evidence="2">May be involved in the metabolism of insect hormones and in the breakdown of synthetic insecticides.</text>
</comment>
<dbReference type="GO" id="GO:0004497">
    <property type="term" value="F:monooxygenase activity"/>
    <property type="evidence" value="ECO:0007669"/>
    <property type="project" value="UniProtKB-KW"/>
</dbReference>
<accession>A0A131YL70</accession>
<evidence type="ECO:0000313" key="16">
    <source>
        <dbReference type="EMBL" id="JAP79298.1"/>
    </source>
</evidence>
<dbReference type="PRINTS" id="PR00465">
    <property type="entry name" value="EP450IV"/>
</dbReference>
<keyword evidence="10 15" id="KW-0560">Oxidoreductase</keyword>